<gene>
    <name evidence="2" type="ORF">OCBIM_22025921mg</name>
</gene>
<feature type="compositionally biased region" description="Basic and acidic residues" evidence="1">
    <location>
        <begin position="13"/>
        <end position="26"/>
    </location>
</feature>
<sequence length="68" mass="7768">MKVNLRLNSTNKPRQDKGFCQEDKAHYSSSEGTPRTLIREKILYSVSIIAIHERIITVSRLINGQIAK</sequence>
<proteinExistence type="predicted"/>
<feature type="region of interest" description="Disordered" evidence="1">
    <location>
        <begin position="1"/>
        <end position="31"/>
    </location>
</feature>
<reference evidence="2" key="1">
    <citation type="submission" date="2015-07" db="EMBL/GenBank/DDBJ databases">
        <title>MeaNS - Measles Nucleotide Surveillance Program.</title>
        <authorList>
            <person name="Tran T."/>
            <person name="Druce J."/>
        </authorList>
    </citation>
    <scope>NUCLEOTIDE SEQUENCE</scope>
    <source>
        <strain evidence="2">UCB-OBI-ISO-001</strain>
        <tissue evidence="2">Gonad</tissue>
    </source>
</reference>
<accession>A0A0L8GYB0</accession>
<evidence type="ECO:0000256" key="1">
    <source>
        <dbReference type="SAM" id="MobiDB-lite"/>
    </source>
</evidence>
<organism evidence="2">
    <name type="scientific">Octopus bimaculoides</name>
    <name type="common">California two-spotted octopus</name>
    <dbReference type="NCBI Taxonomy" id="37653"/>
    <lineage>
        <taxon>Eukaryota</taxon>
        <taxon>Metazoa</taxon>
        <taxon>Spiralia</taxon>
        <taxon>Lophotrochozoa</taxon>
        <taxon>Mollusca</taxon>
        <taxon>Cephalopoda</taxon>
        <taxon>Coleoidea</taxon>
        <taxon>Octopodiformes</taxon>
        <taxon>Octopoda</taxon>
        <taxon>Incirrata</taxon>
        <taxon>Octopodidae</taxon>
        <taxon>Octopus</taxon>
    </lineage>
</organism>
<protein>
    <submittedName>
        <fullName evidence="2">Uncharacterized protein</fullName>
    </submittedName>
</protein>
<evidence type="ECO:0000313" key="2">
    <source>
        <dbReference type="EMBL" id="KOF81953.1"/>
    </source>
</evidence>
<dbReference type="AlphaFoldDB" id="A0A0L8GYB0"/>
<feature type="compositionally biased region" description="Polar residues" evidence="1">
    <location>
        <begin position="1"/>
        <end position="12"/>
    </location>
</feature>
<dbReference type="EMBL" id="KQ419927">
    <property type="protein sequence ID" value="KOF81953.1"/>
    <property type="molecule type" value="Genomic_DNA"/>
</dbReference>
<name>A0A0L8GYB0_OCTBM</name>